<comment type="similarity">
    <text evidence="1">Belongs to the IST1 family.</text>
</comment>
<evidence type="ECO:0008006" key="5">
    <source>
        <dbReference type="Google" id="ProtNLM"/>
    </source>
</evidence>
<dbReference type="EMBL" id="BAABME010008525">
    <property type="protein sequence ID" value="GAA0173275.1"/>
    <property type="molecule type" value="Genomic_DNA"/>
</dbReference>
<keyword evidence="4" id="KW-1185">Reference proteome</keyword>
<feature type="coiled-coil region" evidence="2">
    <location>
        <begin position="25"/>
        <end position="52"/>
    </location>
</feature>
<proteinExistence type="inferred from homology"/>
<dbReference type="AlphaFoldDB" id="A0AAV3RAE1"/>
<comment type="caution">
    <text evidence="3">The sequence shown here is derived from an EMBL/GenBank/DDBJ whole genome shotgun (WGS) entry which is preliminary data.</text>
</comment>
<dbReference type="InterPro" id="IPR044730">
    <property type="entry name" value="RNase_H-like_dom_plant"/>
</dbReference>
<dbReference type="InterPro" id="IPR053151">
    <property type="entry name" value="RNase_H-like"/>
</dbReference>
<keyword evidence="2" id="KW-0175">Coiled coil</keyword>
<organism evidence="3 4">
    <name type="scientific">Lithospermum erythrorhizon</name>
    <name type="common">Purple gromwell</name>
    <name type="synonym">Lithospermum officinale var. erythrorhizon</name>
    <dbReference type="NCBI Taxonomy" id="34254"/>
    <lineage>
        <taxon>Eukaryota</taxon>
        <taxon>Viridiplantae</taxon>
        <taxon>Streptophyta</taxon>
        <taxon>Embryophyta</taxon>
        <taxon>Tracheophyta</taxon>
        <taxon>Spermatophyta</taxon>
        <taxon>Magnoliopsida</taxon>
        <taxon>eudicotyledons</taxon>
        <taxon>Gunneridae</taxon>
        <taxon>Pentapetalae</taxon>
        <taxon>asterids</taxon>
        <taxon>lamiids</taxon>
        <taxon>Boraginales</taxon>
        <taxon>Boraginaceae</taxon>
        <taxon>Boraginoideae</taxon>
        <taxon>Lithospermeae</taxon>
        <taxon>Lithospermum</taxon>
    </lineage>
</organism>
<dbReference type="Proteomes" id="UP001454036">
    <property type="component" value="Unassembled WGS sequence"/>
</dbReference>
<dbReference type="GO" id="GO:0015031">
    <property type="term" value="P:protein transport"/>
    <property type="evidence" value="ECO:0007669"/>
    <property type="project" value="InterPro"/>
</dbReference>
<dbReference type="PANTHER" id="PTHR47723">
    <property type="entry name" value="OS05G0353850 PROTEIN"/>
    <property type="match status" value="1"/>
</dbReference>
<protein>
    <recommendedName>
        <fullName evidence="5">RNase H type-1 domain-containing protein</fullName>
    </recommendedName>
</protein>
<accession>A0AAV3RAE1</accession>
<reference evidence="3 4" key="1">
    <citation type="submission" date="2024-01" db="EMBL/GenBank/DDBJ databases">
        <title>The complete chloroplast genome sequence of Lithospermum erythrorhizon: insights into the phylogenetic relationship among Boraginaceae species and the maternal lineages of purple gromwells.</title>
        <authorList>
            <person name="Okada T."/>
            <person name="Watanabe K."/>
        </authorList>
    </citation>
    <scope>NUCLEOTIDE SEQUENCE [LARGE SCALE GENOMIC DNA]</scope>
</reference>
<evidence type="ECO:0000256" key="2">
    <source>
        <dbReference type="SAM" id="Coils"/>
    </source>
</evidence>
<dbReference type="InterPro" id="IPR042277">
    <property type="entry name" value="IST1-like"/>
</dbReference>
<dbReference type="Pfam" id="PF03398">
    <property type="entry name" value="Ist1"/>
    <property type="match status" value="1"/>
</dbReference>
<evidence type="ECO:0000313" key="4">
    <source>
        <dbReference type="Proteomes" id="UP001454036"/>
    </source>
</evidence>
<dbReference type="Gene3D" id="1.20.1260.60">
    <property type="entry name" value="Vacuolar protein sorting-associated protein Ist1"/>
    <property type="match status" value="1"/>
</dbReference>
<dbReference type="GO" id="GO:0004523">
    <property type="term" value="F:RNA-DNA hybrid ribonuclease activity"/>
    <property type="evidence" value="ECO:0007669"/>
    <property type="project" value="InterPro"/>
</dbReference>
<dbReference type="PANTHER" id="PTHR47723:SF19">
    <property type="entry name" value="POLYNUCLEOTIDYL TRANSFERASE, RIBONUCLEASE H-LIKE SUPERFAMILY PROTEIN"/>
    <property type="match status" value="1"/>
</dbReference>
<dbReference type="InterPro" id="IPR005061">
    <property type="entry name" value="Ist1"/>
</dbReference>
<dbReference type="CDD" id="cd06222">
    <property type="entry name" value="RNase_H_like"/>
    <property type="match status" value="1"/>
</dbReference>
<evidence type="ECO:0000313" key="3">
    <source>
        <dbReference type="EMBL" id="GAA0173275.1"/>
    </source>
</evidence>
<gene>
    <name evidence="3" type="ORF">LIER_26928</name>
</gene>
<evidence type="ECO:0000256" key="1">
    <source>
        <dbReference type="ARBA" id="ARBA00005536"/>
    </source>
</evidence>
<dbReference type="GO" id="GO:0003676">
    <property type="term" value="F:nucleic acid binding"/>
    <property type="evidence" value="ECO:0007669"/>
    <property type="project" value="InterPro"/>
</dbReference>
<name>A0AAV3RAE1_LITER</name>
<sequence>MRPFATFFVSKASLRLVTSRLKLMRNKKEVQVKQYRREVAQLLESCQDSTARIKSLARGGGILRDHKGGVLKAFIHQFHAFSAFHSKLLAVYDDLRLCSDLGLQQVIIEKDYVQVIDCVIKRRGVWRLIHLVDRITHLIKSNRHTIQYVRARQILLLIGWQNSY</sequence>